<dbReference type="EC" id="2.7.13.3" evidence="13"/>
<evidence type="ECO:0000256" key="11">
    <source>
        <dbReference type="ARBA" id="ARBA00023012"/>
    </source>
</evidence>
<reference evidence="18" key="1">
    <citation type="submission" date="2016-10" db="EMBL/GenBank/DDBJ databases">
        <authorList>
            <person name="Varghese N."/>
            <person name="Submissions S."/>
        </authorList>
    </citation>
    <scope>NUCLEOTIDE SEQUENCE [LARGE SCALE GENOMIC DNA]</scope>
    <source>
        <strain evidence="18">S9</strain>
    </source>
</reference>
<dbReference type="InterPro" id="IPR050482">
    <property type="entry name" value="Sensor_HK_TwoCompSys"/>
</dbReference>
<dbReference type="InterPro" id="IPR011712">
    <property type="entry name" value="Sig_transdc_His_kin_sub3_dim/P"/>
</dbReference>
<dbReference type="GO" id="GO:0005524">
    <property type="term" value="F:ATP binding"/>
    <property type="evidence" value="ECO:0007669"/>
    <property type="project" value="UniProtKB-UniRule"/>
</dbReference>
<accession>A0A1H9T4G0</accession>
<evidence type="ECO:0000256" key="1">
    <source>
        <dbReference type="ARBA" id="ARBA00000085"/>
    </source>
</evidence>
<keyword evidence="11 13" id="KW-0902">Two-component regulatory system</keyword>
<feature type="transmembrane region" description="Helical" evidence="15">
    <location>
        <begin position="47"/>
        <end position="71"/>
    </location>
</feature>
<dbReference type="OrthoDB" id="9795828at2"/>
<dbReference type="STRING" id="1601833.SAMN05518684_105119"/>
<evidence type="ECO:0000256" key="2">
    <source>
        <dbReference type="ARBA" id="ARBA00004651"/>
    </source>
</evidence>
<evidence type="ECO:0000256" key="6">
    <source>
        <dbReference type="ARBA" id="ARBA00022692"/>
    </source>
</evidence>
<keyword evidence="14" id="KW-0175">Coiled coil</keyword>
<dbReference type="GO" id="GO:0005886">
    <property type="term" value="C:plasma membrane"/>
    <property type="evidence" value="ECO:0007669"/>
    <property type="project" value="UniProtKB-SubCell"/>
</dbReference>
<name>A0A1H9T4G0_9BACI</name>
<evidence type="ECO:0000256" key="7">
    <source>
        <dbReference type="ARBA" id="ARBA00022741"/>
    </source>
</evidence>
<dbReference type="Gene3D" id="1.20.5.1930">
    <property type="match status" value="1"/>
</dbReference>
<feature type="coiled-coil region" evidence="14">
    <location>
        <begin position="95"/>
        <end position="122"/>
    </location>
</feature>
<gene>
    <name evidence="17" type="ORF">SAMN05518684_105119</name>
</gene>
<keyword evidence="7 13" id="KW-0547">Nucleotide-binding</keyword>
<dbReference type="RefSeq" id="WP_093049780.1">
    <property type="nucleotide sequence ID" value="NZ_FOGT01000005.1"/>
</dbReference>
<dbReference type="Pfam" id="PF02518">
    <property type="entry name" value="HATPase_c"/>
    <property type="match status" value="1"/>
</dbReference>
<dbReference type="CDD" id="cd16917">
    <property type="entry name" value="HATPase_UhpB-NarQ-NarX-like"/>
    <property type="match status" value="1"/>
</dbReference>
<evidence type="ECO:0000256" key="9">
    <source>
        <dbReference type="ARBA" id="ARBA00022840"/>
    </source>
</evidence>
<proteinExistence type="predicted"/>
<dbReference type="SMART" id="SM00387">
    <property type="entry name" value="HATPase_c"/>
    <property type="match status" value="1"/>
</dbReference>
<evidence type="ECO:0000256" key="10">
    <source>
        <dbReference type="ARBA" id="ARBA00022989"/>
    </source>
</evidence>
<dbReference type="InterPro" id="IPR017202">
    <property type="entry name" value="LiaS/VraS"/>
</dbReference>
<evidence type="ECO:0000256" key="8">
    <source>
        <dbReference type="ARBA" id="ARBA00022777"/>
    </source>
</evidence>
<dbReference type="Gene3D" id="3.30.565.10">
    <property type="entry name" value="Histidine kinase-like ATPase, C-terminal domain"/>
    <property type="match status" value="1"/>
</dbReference>
<keyword evidence="6 15" id="KW-0812">Transmembrane</keyword>
<comment type="subcellular location">
    <subcellularLocation>
        <location evidence="2 13">Cell membrane</location>
        <topology evidence="2 13">Multi-pass membrane protein</topology>
    </subcellularLocation>
</comment>
<evidence type="ECO:0000256" key="12">
    <source>
        <dbReference type="ARBA" id="ARBA00023136"/>
    </source>
</evidence>
<dbReference type="InterPro" id="IPR005467">
    <property type="entry name" value="His_kinase_dom"/>
</dbReference>
<evidence type="ECO:0000259" key="16">
    <source>
        <dbReference type="PROSITE" id="PS50109"/>
    </source>
</evidence>
<evidence type="ECO:0000256" key="14">
    <source>
        <dbReference type="SAM" id="Coils"/>
    </source>
</evidence>
<protein>
    <recommendedName>
        <fullName evidence="13">Sensor histidine kinase</fullName>
        <ecNumber evidence="13">2.7.13.3</ecNumber>
    </recommendedName>
</protein>
<organism evidence="17 18">
    <name type="scientific">Salipaludibacillus aurantiacus</name>
    <dbReference type="NCBI Taxonomy" id="1601833"/>
    <lineage>
        <taxon>Bacteria</taxon>
        <taxon>Bacillati</taxon>
        <taxon>Bacillota</taxon>
        <taxon>Bacilli</taxon>
        <taxon>Bacillales</taxon>
        <taxon>Bacillaceae</taxon>
    </lineage>
</organism>
<evidence type="ECO:0000256" key="5">
    <source>
        <dbReference type="ARBA" id="ARBA00022679"/>
    </source>
</evidence>
<dbReference type="InterPro" id="IPR036890">
    <property type="entry name" value="HATPase_C_sf"/>
</dbReference>
<dbReference type="Pfam" id="PF07730">
    <property type="entry name" value="HisKA_3"/>
    <property type="match status" value="1"/>
</dbReference>
<evidence type="ECO:0000256" key="13">
    <source>
        <dbReference type="PIRNR" id="PIRNR037431"/>
    </source>
</evidence>
<evidence type="ECO:0000313" key="18">
    <source>
        <dbReference type="Proteomes" id="UP000198571"/>
    </source>
</evidence>
<dbReference type="PANTHER" id="PTHR24421:SF37">
    <property type="entry name" value="SENSOR HISTIDINE KINASE NARS"/>
    <property type="match status" value="1"/>
</dbReference>
<dbReference type="GO" id="GO:0046983">
    <property type="term" value="F:protein dimerization activity"/>
    <property type="evidence" value="ECO:0007669"/>
    <property type="project" value="InterPro"/>
</dbReference>
<keyword evidence="12 13" id="KW-0472">Membrane</keyword>
<dbReference type="PROSITE" id="PS50109">
    <property type="entry name" value="HIS_KIN"/>
    <property type="match status" value="1"/>
</dbReference>
<keyword evidence="5 13" id="KW-0808">Transferase</keyword>
<dbReference type="PIRSF" id="PIRSF037431">
    <property type="entry name" value="STHK_LiaS"/>
    <property type="match status" value="1"/>
</dbReference>
<sequence>MSTLIRHMLIAVLFLFLFSLFLLGLTFTAFPLESWTRLYQQSIYDVSYLYFVLITIGAAGVVFGLIYGGFWRKKLKNISEKLEDLIKGQKISFKREGSLTELTEIQEQVKRIEEKMTRQAEISQKLASERATEREKSLHEVVVQERNRLARELHDSVSQQLFAASMMMSTINETNPPEDQIIKKQLNMVEKMIDQSQLEMRALLLHLRPAALKGKTLTEGIEELLAELKQKVPLSIEAKLEDLTLDKGVEDHLFRILQESISNTLRHARAGLLQVMLIARDDNVILRITDDGQGFNVEEARNHGSYGIQNMYERAEELGGTMKVVSIENEGTRLEVKVPALNKRGQSDD</sequence>
<keyword evidence="10 15" id="KW-1133">Transmembrane helix</keyword>
<dbReference type="EMBL" id="FOGT01000005">
    <property type="protein sequence ID" value="SER92140.1"/>
    <property type="molecule type" value="Genomic_DNA"/>
</dbReference>
<evidence type="ECO:0000313" key="17">
    <source>
        <dbReference type="EMBL" id="SER92140.1"/>
    </source>
</evidence>
<keyword evidence="18" id="KW-1185">Reference proteome</keyword>
<keyword evidence="9 13" id="KW-0067">ATP-binding</keyword>
<dbReference type="SUPFAM" id="SSF55874">
    <property type="entry name" value="ATPase domain of HSP90 chaperone/DNA topoisomerase II/histidine kinase"/>
    <property type="match status" value="1"/>
</dbReference>
<comment type="catalytic activity">
    <reaction evidence="1 13">
        <text>ATP + protein L-histidine = ADP + protein N-phospho-L-histidine.</text>
        <dbReference type="EC" id="2.7.13.3"/>
    </reaction>
</comment>
<dbReference type="GO" id="GO:0000155">
    <property type="term" value="F:phosphorelay sensor kinase activity"/>
    <property type="evidence" value="ECO:0007669"/>
    <property type="project" value="UniProtKB-UniRule"/>
</dbReference>
<dbReference type="InterPro" id="IPR003594">
    <property type="entry name" value="HATPase_dom"/>
</dbReference>
<dbReference type="PANTHER" id="PTHR24421">
    <property type="entry name" value="NITRATE/NITRITE SENSOR PROTEIN NARX-RELATED"/>
    <property type="match status" value="1"/>
</dbReference>
<keyword evidence="8 13" id="KW-0418">Kinase</keyword>
<evidence type="ECO:0000256" key="15">
    <source>
        <dbReference type="SAM" id="Phobius"/>
    </source>
</evidence>
<dbReference type="Proteomes" id="UP000198571">
    <property type="component" value="Unassembled WGS sequence"/>
</dbReference>
<evidence type="ECO:0000256" key="3">
    <source>
        <dbReference type="ARBA" id="ARBA00022475"/>
    </source>
</evidence>
<dbReference type="AlphaFoldDB" id="A0A1H9T4G0"/>
<evidence type="ECO:0000256" key="4">
    <source>
        <dbReference type="ARBA" id="ARBA00022553"/>
    </source>
</evidence>
<feature type="domain" description="Histidine kinase" evidence="16">
    <location>
        <begin position="148"/>
        <end position="342"/>
    </location>
</feature>
<keyword evidence="3 13" id="KW-1003">Cell membrane</keyword>
<keyword evidence="4" id="KW-0597">Phosphoprotein</keyword>